<sequence>MSRMTPNRRRHGGKQRIGLLAVVFALLLQAVAWAHIPVVSISGDDEIIVLCTSSGMKTMSLAELDSQLDPDQDRQDPGLQTSSGFCALCSLAHGLAILPETCTLPSADSIARMVRTPPAEALVLERFPTSHQARAPPGRA</sequence>
<gene>
    <name evidence="1" type="ORF">EV686_105105</name>
</gene>
<evidence type="ECO:0000313" key="2">
    <source>
        <dbReference type="Proteomes" id="UP000294692"/>
    </source>
</evidence>
<reference evidence="1 2" key="1">
    <citation type="submission" date="2019-03" db="EMBL/GenBank/DDBJ databases">
        <title>Genomic Encyclopedia of Type Strains, Phase IV (KMG-IV): sequencing the most valuable type-strain genomes for metagenomic binning, comparative biology and taxonomic classification.</title>
        <authorList>
            <person name="Goeker M."/>
        </authorList>
    </citation>
    <scope>NUCLEOTIDE SEQUENCE [LARGE SCALE GENOMIC DNA]</scope>
    <source>
        <strain evidence="1 2">DSM 100048</strain>
    </source>
</reference>
<name>A0A4R3V532_9BURK</name>
<keyword evidence="2" id="KW-1185">Reference proteome</keyword>
<comment type="caution">
    <text evidence="1">The sequence shown here is derived from an EMBL/GenBank/DDBJ whole genome shotgun (WGS) entry which is preliminary data.</text>
</comment>
<proteinExistence type="predicted"/>
<dbReference type="RefSeq" id="WP_132477073.1">
    <property type="nucleotide sequence ID" value="NZ_JBHRVM010000001.1"/>
</dbReference>
<dbReference type="AlphaFoldDB" id="A0A4R3V532"/>
<dbReference type="Proteomes" id="UP000294692">
    <property type="component" value="Unassembled WGS sequence"/>
</dbReference>
<dbReference type="OrthoDB" id="7305432at2"/>
<accession>A0A4R3V532</accession>
<dbReference type="Pfam" id="PF11162">
    <property type="entry name" value="DUF2946"/>
    <property type="match status" value="1"/>
</dbReference>
<protein>
    <submittedName>
        <fullName evidence="1">DUF2946 family protein</fullName>
    </submittedName>
</protein>
<dbReference type="EMBL" id="SMBX01000005">
    <property type="protein sequence ID" value="TCU98408.1"/>
    <property type="molecule type" value="Genomic_DNA"/>
</dbReference>
<evidence type="ECO:0000313" key="1">
    <source>
        <dbReference type="EMBL" id="TCU98408.1"/>
    </source>
</evidence>
<organism evidence="1 2">
    <name type="scientific">Paracandidimonas soli</name>
    <dbReference type="NCBI Taxonomy" id="1917182"/>
    <lineage>
        <taxon>Bacteria</taxon>
        <taxon>Pseudomonadati</taxon>
        <taxon>Pseudomonadota</taxon>
        <taxon>Betaproteobacteria</taxon>
        <taxon>Burkholderiales</taxon>
        <taxon>Alcaligenaceae</taxon>
        <taxon>Paracandidimonas</taxon>
    </lineage>
</organism>
<dbReference type="InterPro" id="IPR021333">
    <property type="entry name" value="DUF2946"/>
</dbReference>